<accession>A0ABW4ZCE8</accession>
<dbReference type="Gene3D" id="2.60.120.200">
    <property type="match status" value="1"/>
</dbReference>
<dbReference type="Proteomes" id="UP001597389">
    <property type="component" value="Unassembled WGS sequence"/>
</dbReference>
<dbReference type="InterPro" id="IPR005135">
    <property type="entry name" value="Endo/exonuclease/phosphatase"/>
</dbReference>
<dbReference type="SMART" id="SM00560">
    <property type="entry name" value="LamGL"/>
    <property type="match status" value="1"/>
</dbReference>
<protein>
    <submittedName>
        <fullName evidence="5">LamG-like jellyroll fold domain-containing protein</fullName>
    </submittedName>
</protein>
<evidence type="ECO:0000259" key="4">
    <source>
        <dbReference type="SMART" id="SM00560"/>
    </source>
</evidence>
<dbReference type="InterPro" id="IPR006558">
    <property type="entry name" value="LamG-like"/>
</dbReference>
<evidence type="ECO:0000313" key="6">
    <source>
        <dbReference type="Proteomes" id="UP001597389"/>
    </source>
</evidence>
<feature type="region of interest" description="Disordered" evidence="3">
    <location>
        <begin position="38"/>
        <end position="62"/>
    </location>
</feature>
<proteinExistence type="predicted"/>
<feature type="compositionally biased region" description="Polar residues" evidence="3">
    <location>
        <begin position="38"/>
        <end position="60"/>
    </location>
</feature>
<dbReference type="Pfam" id="PF13385">
    <property type="entry name" value="Laminin_G_3"/>
    <property type="match status" value="1"/>
</dbReference>
<dbReference type="SUPFAM" id="SSF56219">
    <property type="entry name" value="DNase I-like"/>
    <property type="match status" value="1"/>
</dbReference>
<dbReference type="RefSeq" id="WP_377089579.1">
    <property type="nucleotide sequence ID" value="NZ_JBHSJL010000014.1"/>
</dbReference>
<dbReference type="PANTHER" id="PTHR41349">
    <property type="match status" value="1"/>
</dbReference>
<dbReference type="Pfam" id="PF03372">
    <property type="entry name" value="Exo_endo_phos"/>
    <property type="match status" value="1"/>
</dbReference>
<dbReference type="InterPro" id="IPR036691">
    <property type="entry name" value="Endo/exonu/phosph_ase_sf"/>
</dbReference>
<dbReference type="Gene3D" id="3.60.10.10">
    <property type="entry name" value="Endonuclease/exonuclease/phosphatase"/>
    <property type="match status" value="1"/>
</dbReference>
<reference evidence="6" key="1">
    <citation type="journal article" date="2019" name="Int. J. Syst. Evol. Microbiol.">
        <title>The Global Catalogue of Microorganisms (GCM) 10K type strain sequencing project: providing services to taxonomists for standard genome sequencing and annotation.</title>
        <authorList>
            <consortium name="The Broad Institute Genomics Platform"/>
            <consortium name="The Broad Institute Genome Sequencing Center for Infectious Disease"/>
            <person name="Wu L."/>
            <person name="Ma J."/>
        </authorList>
    </citation>
    <scope>NUCLEOTIDE SEQUENCE [LARGE SCALE GENOMIC DNA]</scope>
    <source>
        <strain evidence="6">CCUG 57942</strain>
    </source>
</reference>
<gene>
    <name evidence="5" type="ORF">ACFSW8_12285</name>
</gene>
<dbReference type="EMBL" id="JBHUJB010000049">
    <property type="protein sequence ID" value="MFD2159679.1"/>
    <property type="molecule type" value="Genomic_DNA"/>
</dbReference>
<keyword evidence="6" id="KW-1185">Reference proteome</keyword>
<dbReference type="PANTHER" id="PTHR41349:SF1">
    <property type="entry name" value="PROTEIN CBG08683"/>
    <property type="match status" value="1"/>
</dbReference>
<dbReference type="SUPFAM" id="SSF49899">
    <property type="entry name" value="Concanavalin A-like lectins/glucanases"/>
    <property type="match status" value="1"/>
</dbReference>
<sequence>MQSFRILFWSILLSIYVHADAELKAYWKLDGNFSNNKPVHQKQNFSPHNSPTFSNDSVSGKSLRLDRSKQQYLLTSSPIRKANTPAHSVSLWFKPETLPKHGSRERYFLFESVKGETTDDAGAIHLSLGFWAGATPNTVNLQTWTQTIDKATGKPIAQGGFDYHMLRSELKNQWTHLVLSFDSNTFKIYLDGKLAKTHFLPKPGPAAPFGGIVFGGHREGIGRNFDGLLDEVSIWQGNLSNANIQKLYTSKQPKTAPLVIKGKAPEELRLLVWNIWGRLNQAEKYNFEGKSARQRTIEIIKESKADIIGMIETYGSAADIAKGLGYHYYTPSKSANLTIFSKYELSDFGTPKGLSSFSFITATAHLSPTKKLRVYCIWLTSGGRHIVSIKDPKLSDKDFINGDNNRRAMLEKFLSHPSVTMDLENAENLPVVVMGDFNCVSHLDYTKESKSADLNYQRVFADAPTHTAMLEKGFTDTYRAMHPRLTQETLGYTWTTVGLDHTYVSGKGFEPVAPSNNPRPQNQDPYARIDFIYSLGSHLSPSSSQVIKHYKNHTKRSFPEFPSDHAAVLSTFKISQ</sequence>
<dbReference type="InterPro" id="IPR013320">
    <property type="entry name" value="ConA-like_dom_sf"/>
</dbReference>
<keyword evidence="2" id="KW-1015">Disulfide bond</keyword>
<feature type="domain" description="LamG-like jellyroll fold" evidence="4">
    <location>
        <begin position="85"/>
        <end position="242"/>
    </location>
</feature>
<evidence type="ECO:0000256" key="1">
    <source>
        <dbReference type="ARBA" id="ARBA00022729"/>
    </source>
</evidence>
<evidence type="ECO:0000313" key="5">
    <source>
        <dbReference type="EMBL" id="MFD2159679.1"/>
    </source>
</evidence>
<keyword evidence="1" id="KW-0732">Signal</keyword>
<comment type="caution">
    <text evidence="5">The sequence shown here is derived from an EMBL/GenBank/DDBJ whole genome shotgun (WGS) entry which is preliminary data.</text>
</comment>
<name>A0ABW4ZCE8_9BACT</name>
<evidence type="ECO:0000256" key="2">
    <source>
        <dbReference type="ARBA" id="ARBA00023157"/>
    </source>
</evidence>
<organism evidence="5 6">
    <name type="scientific">Rubritalea tangerina</name>
    <dbReference type="NCBI Taxonomy" id="430798"/>
    <lineage>
        <taxon>Bacteria</taxon>
        <taxon>Pseudomonadati</taxon>
        <taxon>Verrucomicrobiota</taxon>
        <taxon>Verrucomicrobiia</taxon>
        <taxon>Verrucomicrobiales</taxon>
        <taxon>Rubritaleaceae</taxon>
        <taxon>Rubritalea</taxon>
    </lineage>
</organism>
<evidence type="ECO:0000256" key="3">
    <source>
        <dbReference type="SAM" id="MobiDB-lite"/>
    </source>
</evidence>